<protein>
    <submittedName>
        <fullName evidence="9">Formate/nitrite transporter-domain-containing protein</fullName>
    </submittedName>
</protein>
<dbReference type="AlphaFoldDB" id="A0AAE0P4N5"/>
<evidence type="ECO:0000256" key="8">
    <source>
        <dbReference type="SAM" id="Phobius"/>
    </source>
</evidence>
<organism evidence="9 10">
    <name type="scientific">Podospora didyma</name>
    <dbReference type="NCBI Taxonomy" id="330526"/>
    <lineage>
        <taxon>Eukaryota</taxon>
        <taxon>Fungi</taxon>
        <taxon>Dikarya</taxon>
        <taxon>Ascomycota</taxon>
        <taxon>Pezizomycotina</taxon>
        <taxon>Sordariomycetes</taxon>
        <taxon>Sordariomycetidae</taxon>
        <taxon>Sordariales</taxon>
        <taxon>Podosporaceae</taxon>
        <taxon>Podospora</taxon>
    </lineage>
</organism>
<name>A0AAE0P4N5_9PEZI</name>
<keyword evidence="5 8" id="KW-0472">Membrane</keyword>
<evidence type="ECO:0000256" key="3">
    <source>
        <dbReference type="ARBA" id="ARBA00022692"/>
    </source>
</evidence>
<keyword evidence="3 8" id="KW-0812">Transmembrane</keyword>
<evidence type="ECO:0000256" key="4">
    <source>
        <dbReference type="ARBA" id="ARBA00022989"/>
    </source>
</evidence>
<evidence type="ECO:0000256" key="1">
    <source>
        <dbReference type="ARBA" id="ARBA00004141"/>
    </source>
</evidence>
<comment type="caution">
    <text evidence="9">The sequence shown here is derived from an EMBL/GenBank/DDBJ whole genome shotgun (WGS) entry which is preliminary data.</text>
</comment>
<gene>
    <name evidence="9" type="ORF">B0H63DRAFT_531149</name>
</gene>
<dbReference type="Pfam" id="PF01226">
    <property type="entry name" value="Form_Nir_trans"/>
    <property type="match status" value="1"/>
</dbReference>
<reference evidence="9" key="2">
    <citation type="submission" date="2023-06" db="EMBL/GenBank/DDBJ databases">
        <authorList>
            <consortium name="Lawrence Berkeley National Laboratory"/>
            <person name="Haridas S."/>
            <person name="Hensen N."/>
            <person name="Bonometti L."/>
            <person name="Westerberg I."/>
            <person name="Brannstrom I.O."/>
            <person name="Guillou S."/>
            <person name="Cros-Aarteil S."/>
            <person name="Calhoun S."/>
            <person name="Kuo A."/>
            <person name="Mondo S."/>
            <person name="Pangilinan J."/>
            <person name="Riley R."/>
            <person name="LaButti K."/>
            <person name="Andreopoulos B."/>
            <person name="Lipzen A."/>
            <person name="Chen C."/>
            <person name="Yanf M."/>
            <person name="Daum C."/>
            <person name="Ng V."/>
            <person name="Clum A."/>
            <person name="Steindorff A."/>
            <person name="Ohm R."/>
            <person name="Martin F."/>
            <person name="Silar P."/>
            <person name="Natvig D."/>
            <person name="Lalanne C."/>
            <person name="Gautier V."/>
            <person name="Ament-velasquez S.L."/>
            <person name="Kruys A."/>
            <person name="Hutchinson M.I."/>
            <person name="Powell A.J."/>
            <person name="Barry K."/>
            <person name="Miller A.N."/>
            <person name="Grigoriev I.V."/>
            <person name="Debuchy R."/>
            <person name="Gladieux P."/>
            <person name="Thoren M.H."/>
            <person name="Johannesson H."/>
        </authorList>
    </citation>
    <scope>NUCLEOTIDE SEQUENCE</scope>
    <source>
        <strain evidence="9">CBS 232.78</strain>
    </source>
</reference>
<feature type="transmembrane region" description="Helical" evidence="8">
    <location>
        <begin position="203"/>
        <end position="225"/>
    </location>
</feature>
<feature type="transmembrane region" description="Helical" evidence="8">
    <location>
        <begin position="245"/>
        <end position="267"/>
    </location>
</feature>
<dbReference type="InterPro" id="IPR024002">
    <property type="entry name" value="For/NO2_transpt_CS"/>
</dbReference>
<keyword evidence="2" id="KW-0813">Transport</keyword>
<dbReference type="Gene3D" id="1.20.1080.10">
    <property type="entry name" value="Glycerol uptake facilitator protein"/>
    <property type="match status" value="1"/>
</dbReference>
<evidence type="ECO:0000256" key="7">
    <source>
        <dbReference type="SAM" id="MobiDB-lite"/>
    </source>
</evidence>
<dbReference type="GO" id="GO:0005886">
    <property type="term" value="C:plasma membrane"/>
    <property type="evidence" value="ECO:0007669"/>
    <property type="project" value="TreeGrafter"/>
</dbReference>
<proteinExistence type="inferred from homology"/>
<dbReference type="GO" id="GO:0015513">
    <property type="term" value="F:high-affinity secondary active nitrite transmembrane transporter activity"/>
    <property type="evidence" value="ECO:0007669"/>
    <property type="project" value="TreeGrafter"/>
</dbReference>
<dbReference type="FunFam" id="1.20.1080.10:FF:000011">
    <property type="entry name" value="Formate family transporter"/>
    <property type="match status" value="1"/>
</dbReference>
<evidence type="ECO:0000256" key="6">
    <source>
        <dbReference type="ARBA" id="ARBA00049660"/>
    </source>
</evidence>
<reference evidence="9" key="1">
    <citation type="journal article" date="2023" name="Mol. Phylogenet. Evol.">
        <title>Genome-scale phylogeny and comparative genomics of the fungal order Sordariales.</title>
        <authorList>
            <person name="Hensen N."/>
            <person name="Bonometti L."/>
            <person name="Westerberg I."/>
            <person name="Brannstrom I.O."/>
            <person name="Guillou S."/>
            <person name="Cros-Aarteil S."/>
            <person name="Calhoun S."/>
            <person name="Haridas S."/>
            <person name="Kuo A."/>
            <person name="Mondo S."/>
            <person name="Pangilinan J."/>
            <person name="Riley R."/>
            <person name="LaButti K."/>
            <person name="Andreopoulos B."/>
            <person name="Lipzen A."/>
            <person name="Chen C."/>
            <person name="Yan M."/>
            <person name="Daum C."/>
            <person name="Ng V."/>
            <person name="Clum A."/>
            <person name="Steindorff A."/>
            <person name="Ohm R.A."/>
            <person name="Martin F."/>
            <person name="Silar P."/>
            <person name="Natvig D.O."/>
            <person name="Lalanne C."/>
            <person name="Gautier V."/>
            <person name="Ament-Velasquez S.L."/>
            <person name="Kruys A."/>
            <person name="Hutchinson M.I."/>
            <person name="Powell A.J."/>
            <person name="Barry K."/>
            <person name="Miller A.N."/>
            <person name="Grigoriev I.V."/>
            <person name="Debuchy R."/>
            <person name="Gladieux P."/>
            <person name="Hiltunen Thoren M."/>
            <person name="Johannesson H."/>
        </authorList>
    </citation>
    <scope>NUCLEOTIDE SEQUENCE</scope>
    <source>
        <strain evidence="9">CBS 232.78</strain>
    </source>
</reference>
<feature type="transmembrane region" description="Helical" evidence="8">
    <location>
        <begin position="172"/>
        <end position="191"/>
    </location>
</feature>
<feature type="transmembrane region" description="Helical" evidence="8">
    <location>
        <begin position="72"/>
        <end position="97"/>
    </location>
</feature>
<feature type="transmembrane region" description="Helical" evidence="8">
    <location>
        <begin position="39"/>
        <end position="66"/>
    </location>
</feature>
<dbReference type="GO" id="GO:0015707">
    <property type="term" value="P:nitrite transport"/>
    <property type="evidence" value="ECO:0007669"/>
    <property type="project" value="TreeGrafter"/>
</dbReference>
<evidence type="ECO:0000313" key="10">
    <source>
        <dbReference type="Proteomes" id="UP001285441"/>
    </source>
</evidence>
<accession>A0AAE0P4N5</accession>
<feature type="transmembrane region" description="Helical" evidence="8">
    <location>
        <begin position="118"/>
        <end position="143"/>
    </location>
</feature>
<dbReference type="InterPro" id="IPR023271">
    <property type="entry name" value="Aquaporin-like"/>
</dbReference>
<dbReference type="EMBL" id="JAULSW010000001">
    <property type="protein sequence ID" value="KAK3393408.1"/>
    <property type="molecule type" value="Genomic_DNA"/>
</dbReference>
<feature type="region of interest" description="Disordered" evidence="7">
    <location>
        <begin position="302"/>
        <end position="324"/>
    </location>
</feature>
<evidence type="ECO:0000256" key="2">
    <source>
        <dbReference type="ARBA" id="ARBA00022448"/>
    </source>
</evidence>
<sequence length="324" mass="35447">MSNPAAANLMRAGSYTPLETIELVSRAGAKKGHTRPDKVFFSAVSGGCLSSFAAGASLIVTTAPWFQENAPGLIRMVGALIFPLGLVMIILTGAELYNGTCMYTTVAAFHKRLSVPRMLLHWFICFWGNLAGSLFVTICIIGYGGVFDDSPYRDQAIDYVTQKQITPTFLQIFLRGIGANWLVCLACYLGMQGKDLNSKIVGMWWPIFAFVVLGLDHVVANMMFVPLGLWLHVPGLTIEMYIWKGIIPAGLGNMIGGAVFCGAFYYWMLIFQAPQMAVDGIYNESQIADNIKLFGHRDSTDVEHGADMGKGLNTSRESSVMKPE</sequence>
<keyword evidence="4 8" id="KW-1133">Transmembrane helix</keyword>
<dbReference type="PANTHER" id="PTHR30520">
    <property type="entry name" value="FORMATE TRANSPORTER-RELATED"/>
    <property type="match status" value="1"/>
</dbReference>
<comment type="subcellular location">
    <subcellularLocation>
        <location evidence="1">Membrane</location>
        <topology evidence="1">Multi-pass membrane protein</topology>
    </subcellularLocation>
</comment>
<comment type="similarity">
    <text evidence="6">Belongs to the FNT transporter (TC 1.A.16) family.</text>
</comment>
<keyword evidence="10" id="KW-1185">Reference proteome</keyword>
<evidence type="ECO:0000313" key="9">
    <source>
        <dbReference type="EMBL" id="KAK3393408.1"/>
    </source>
</evidence>
<evidence type="ECO:0000256" key="5">
    <source>
        <dbReference type="ARBA" id="ARBA00023136"/>
    </source>
</evidence>
<dbReference type="PROSITE" id="PS01006">
    <property type="entry name" value="FORMATE_NITRITE_TP_2"/>
    <property type="match status" value="1"/>
</dbReference>
<dbReference type="Proteomes" id="UP001285441">
    <property type="component" value="Unassembled WGS sequence"/>
</dbReference>
<dbReference type="InterPro" id="IPR000292">
    <property type="entry name" value="For/NO2_transpt"/>
</dbReference>
<dbReference type="PANTHER" id="PTHR30520:SF6">
    <property type="entry name" value="FORMATE_NITRATE FAMILY TRANSPORTER (EUROFUNG)"/>
    <property type="match status" value="1"/>
</dbReference>